<evidence type="ECO:0000313" key="9">
    <source>
        <dbReference type="Proteomes" id="UP000799767"/>
    </source>
</evidence>
<keyword evidence="4 6" id="KW-0472">Membrane</keyword>
<feature type="transmembrane region" description="Helical" evidence="6">
    <location>
        <begin position="20"/>
        <end position="38"/>
    </location>
</feature>
<dbReference type="EMBL" id="MU001643">
    <property type="protein sequence ID" value="KAF2478568.1"/>
    <property type="molecule type" value="Genomic_DNA"/>
</dbReference>
<evidence type="ECO:0000256" key="3">
    <source>
        <dbReference type="ARBA" id="ARBA00022989"/>
    </source>
</evidence>
<dbReference type="Proteomes" id="UP000799767">
    <property type="component" value="Unassembled WGS sequence"/>
</dbReference>
<accession>A0A6A6PF07</accession>
<evidence type="ECO:0000256" key="6">
    <source>
        <dbReference type="SAM" id="Phobius"/>
    </source>
</evidence>
<feature type="region of interest" description="Disordered" evidence="5">
    <location>
        <begin position="220"/>
        <end position="281"/>
    </location>
</feature>
<keyword evidence="9" id="KW-1185">Reference proteome</keyword>
<evidence type="ECO:0000256" key="5">
    <source>
        <dbReference type="SAM" id="MobiDB-lite"/>
    </source>
</evidence>
<feature type="compositionally biased region" description="Polar residues" evidence="5">
    <location>
        <begin position="82"/>
        <end position="99"/>
    </location>
</feature>
<dbReference type="InterPro" id="IPR007667">
    <property type="entry name" value="Hypoxia_induced_domain"/>
</dbReference>
<keyword evidence="3 6" id="KW-1133">Transmembrane helix</keyword>
<dbReference type="InterPro" id="IPR040153">
    <property type="entry name" value="Rcf2"/>
</dbReference>
<dbReference type="PANTHER" id="PTHR28018">
    <property type="entry name" value="RESPIRATORY SUPERCOMPLEX FACTOR 2, MITOCHONDRIAL"/>
    <property type="match status" value="1"/>
</dbReference>
<reference evidence="8" key="1">
    <citation type="journal article" date="2020" name="Stud. Mycol.">
        <title>101 Dothideomycetes genomes: a test case for predicting lifestyles and emergence of pathogens.</title>
        <authorList>
            <person name="Haridas S."/>
            <person name="Albert R."/>
            <person name="Binder M."/>
            <person name="Bloem J."/>
            <person name="Labutti K."/>
            <person name="Salamov A."/>
            <person name="Andreopoulos B."/>
            <person name="Baker S."/>
            <person name="Barry K."/>
            <person name="Bills G."/>
            <person name="Bluhm B."/>
            <person name="Cannon C."/>
            <person name="Castanera R."/>
            <person name="Culley D."/>
            <person name="Daum C."/>
            <person name="Ezra D."/>
            <person name="Gonzalez J."/>
            <person name="Henrissat B."/>
            <person name="Kuo A."/>
            <person name="Liang C."/>
            <person name="Lipzen A."/>
            <person name="Lutzoni F."/>
            <person name="Magnuson J."/>
            <person name="Mondo S."/>
            <person name="Nolan M."/>
            <person name="Ohm R."/>
            <person name="Pangilinan J."/>
            <person name="Park H.-J."/>
            <person name="Ramirez L."/>
            <person name="Alfaro M."/>
            <person name="Sun H."/>
            <person name="Tritt A."/>
            <person name="Yoshinaga Y."/>
            <person name="Zwiers L.-H."/>
            <person name="Turgeon B."/>
            <person name="Goodwin S."/>
            <person name="Spatafora J."/>
            <person name="Crous P."/>
            <person name="Grigoriev I."/>
        </authorList>
    </citation>
    <scope>NUCLEOTIDE SEQUENCE</scope>
    <source>
        <strain evidence="8">CBS 113389</strain>
    </source>
</reference>
<dbReference type="GO" id="GO:0005739">
    <property type="term" value="C:mitochondrion"/>
    <property type="evidence" value="ECO:0007669"/>
    <property type="project" value="UniProtKB-SubCell"/>
</dbReference>
<feature type="transmembrane region" description="Helical" evidence="6">
    <location>
        <begin position="116"/>
        <end position="135"/>
    </location>
</feature>
<evidence type="ECO:0000259" key="7">
    <source>
        <dbReference type="PROSITE" id="PS51503"/>
    </source>
</evidence>
<dbReference type="PROSITE" id="PS51503">
    <property type="entry name" value="HIG1"/>
    <property type="match status" value="1"/>
</dbReference>
<name>A0A6A6PF07_9PEZI</name>
<feature type="compositionally biased region" description="Basic and acidic residues" evidence="5">
    <location>
        <begin position="220"/>
        <end position="238"/>
    </location>
</feature>
<feature type="transmembrane region" description="Helical" evidence="6">
    <location>
        <begin position="50"/>
        <end position="71"/>
    </location>
</feature>
<dbReference type="Pfam" id="PF04588">
    <property type="entry name" value="HIG_1_N"/>
    <property type="match status" value="1"/>
</dbReference>
<dbReference type="OrthoDB" id="1915122at2759"/>
<dbReference type="RefSeq" id="XP_033585138.1">
    <property type="nucleotide sequence ID" value="XM_033737792.1"/>
</dbReference>
<proteinExistence type="predicted"/>
<protein>
    <recommendedName>
        <fullName evidence="7">HIG1 domain-containing protein</fullName>
    </recommendedName>
</protein>
<sequence>MKILTEQEQRDNYYATLKGGLVGGLGGLGLGAAGVWAASLRFPAFRQITLPLRVFLITSSGTFGAIVAADAGSRAYERQRNPDNQYQDEQASIRQQADAQKTGKQRTMNWLSDNRYGVVFGSWVASMGTALGLVGRNPYLTGQQKLVQARVYAQGLTLAVVIISLAFETSDSSRGKGRWETVKVLDPNDPTHKHMIEKKIHHESYEGEDQWMDMVASEERKLKEREKAHKQQQKKDGNGHGNGNGNGNGNGKKNGKGKEKEEKSDELHAKPDEKPPKVNAR</sequence>
<feature type="region of interest" description="Disordered" evidence="5">
    <location>
        <begin position="80"/>
        <end position="105"/>
    </location>
</feature>
<feature type="domain" description="HIG1" evidence="7">
    <location>
        <begin position="88"/>
        <end position="179"/>
    </location>
</feature>
<comment type="subcellular location">
    <subcellularLocation>
        <location evidence="1">Mitochondrion</location>
    </subcellularLocation>
</comment>
<gene>
    <name evidence="8" type="ORF">BDY17DRAFT_328108</name>
</gene>
<evidence type="ECO:0000256" key="1">
    <source>
        <dbReference type="ARBA" id="ARBA00004173"/>
    </source>
</evidence>
<evidence type="ECO:0000256" key="2">
    <source>
        <dbReference type="ARBA" id="ARBA00022692"/>
    </source>
</evidence>
<evidence type="ECO:0000313" key="8">
    <source>
        <dbReference type="EMBL" id="KAF2478568.1"/>
    </source>
</evidence>
<dbReference type="PANTHER" id="PTHR28018:SF3">
    <property type="entry name" value="RESPIRATORY SUPERCOMPLEX FACTOR 2, MITOCHONDRIAL"/>
    <property type="match status" value="1"/>
</dbReference>
<evidence type="ECO:0000256" key="4">
    <source>
        <dbReference type="ARBA" id="ARBA00023136"/>
    </source>
</evidence>
<keyword evidence="2 6" id="KW-0812">Transmembrane</keyword>
<organism evidence="8 9">
    <name type="scientific">Neohortaea acidophila</name>
    <dbReference type="NCBI Taxonomy" id="245834"/>
    <lineage>
        <taxon>Eukaryota</taxon>
        <taxon>Fungi</taxon>
        <taxon>Dikarya</taxon>
        <taxon>Ascomycota</taxon>
        <taxon>Pezizomycotina</taxon>
        <taxon>Dothideomycetes</taxon>
        <taxon>Dothideomycetidae</taxon>
        <taxon>Mycosphaerellales</taxon>
        <taxon>Teratosphaeriaceae</taxon>
        <taxon>Neohortaea</taxon>
    </lineage>
</organism>
<feature type="compositionally biased region" description="Basic and acidic residues" evidence="5">
    <location>
        <begin position="256"/>
        <end position="281"/>
    </location>
</feature>
<feature type="transmembrane region" description="Helical" evidence="6">
    <location>
        <begin position="147"/>
        <end position="167"/>
    </location>
</feature>
<dbReference type="GO" id="GO:0033617">
    <property type="term" value="P:mitochondrial respiratory chain complex IV assembly"/>
    <property type="evidence" value="ECO:0007669"/>
    <property type="project" value="TreeGrafter"/>
</dbReference>
<feature type="compositionally biased region" description="Gly residues" evidence="5">
    <location>
        <begin position="239"/>
        <end position="252"/>
    </location>
</feature>
<dbReference type="GeneID" id="54478794"/>
<dbReference type="AlphaFoldDB" id="A0A6A6PF07"/>